<evidence type="ECO:0000256" key="1">
    <source>
        <dbReference type="ARBA" id="ARBA00004177"/>
    </source>
</evidence>
<comment type="caution">
    <text evidence="4">The sequence shown here is derived from an EMBL/GenBank/DDBJ whole genome shotgun (WGS) entry which is preliminary data.</text>
</comment>
<keyword evidence="5" id="KW-1185">Reference proteome</keyword>
<dbReference type="Pfam" id="PF03357">
    <property type="entry name" value="Snf7"/>
    <property type="match status" value="1"/>
</dbReference>
<dbReference type="AlphaFoldDB" id="A0A9K3LBK7"/>
<evidence type="ECO:0000256" key="2">
    <source>
        <dbReference type="ARBA" id="ARBA00006190"/>
    </source>
</evidence>
<evidence type="ECO:0000313" key="5">
    <source>
        <dbReference type="Proteomes" id="UP000693970"/>
    </source>
</evidence>
<sequence>MGWKLFNNKNSNSSKRKTAPIEANISIAKLRENLAIQEKREEHLQLKITKMAELAKLQMKKGDKRAALSTMKKRKLYEGELAKIDNVKLTLETQAIQLEGAAQNIHTFEAMKTGTGAMALIRKSMGVERVDDMMDDIREEMDLHREVDKAFAAPIDIMIDDDDLLAELDALSENATIATSSPGSTIWSFGEAKNNSRPSAATFANKPQRSKIALFG</sequence>
<protein>
    <submittedName>
        <fullName evidence="4">Snf7 family protein</fullName>
    </submittedName>
</protein>
<dbReference type="PANTHER" id="PTHR22761">
    <property type="entry name" value="CHARGED MULTIVESICULAR BODY PROTEIN"/>
    <property type="match status" value="1"/>
</dbReference>
<comment type="similarity">
    <text evidence="2">Belongs to the SNF7 family.</text>
</comment>
<dbReference type="GO" id="GO:0005771">
    <property type="term" value="C:multivesicular body"/>
    <property type="evidence" value="ECO:0007669"/>
    <property type="project" value="TreeGrafter"/>
</dbReference>
<gene>
    <name evidence="4" type="ORF">IV203_015616</name>
</gene>
<dbReference type="InterPro" id="IPR005024">
    <property type="entry name" value="Snf7_fam"/>
</dbReference>
<evidence type="ECO:0000256" key="3">
    <source>
        <dbReference type="ARBA" id="ARBA00022753"/>
    </source>
</evidence>
<dbReference type="GO" id="GO:0000815">
    <property type="term" value="C:ESCRT III complex"/>
    <property type="evidence" value="ECO:0007669"/>
    <property type="project" value="TreeGrafter"/>
</dbReference>
<proteinExistence type="inferred from homology"/>
<dbReference type="GO" id="GO:0006900">
    <property type="term" value="P:vesicle budding from membrane"/>
    <property type="evidence" value="ECO:0007669"/>
    <property type="project" value="TreeGrafter"/>
</dbReference>
<dbReference type="PANTHER" id="PTHR22761:SF10">
    <property type="entry name" value="GH13992P"/>
    <property type="match status" value="1"/>
</dbReference>
<accession>A0A9K3LBK7</accession>
<comment type="subcellular location">
    <subcellularLocation>
        <location evidence="1">Endosome</location>
    </subcellularLocation>
</comment>
<dbReference type="GO" id="GO:0009898">
    <property type="term" value="C:cytoplasmic side of plasma membrane"/>
    <property type="evidence" value="ECO:0007669"/>
    <property type="project" value="TreeGrafter"/>
</dbReference>
<dbReference type="EMBL" id="JAGRRH010000014">
    <property type="protein sequence ID" value="KAG7359027.1"/>
    <property type="molecule type" value="Genomic_DNA"/>
</dbReference>
<reference evidence="4" key="2">
    <citation type="submission" date="2021-04" db="EMBL/GenBank/DDBJ databases">
        <authorList>
            <person name="Podell S."/>
        </authorList>
    </citation>
    <scope>NUCLEOTIDE SEQUENCE</scope>
    <source>
        <strain evidence="4">Hildebrandi</strain>
    </source>
</reference>
<dbReference type="OrthoDB" id="5592979at2759"/>
<keyword evidence="3" id="KW-0967">Endosome</keyword>
<name>A0A9K3LBK7_9STRA</name>
<dbReference type="GO" id="GO:0032511">
    <property type="term" value="P:late endosome to vacuole transport via multivesicular body sorting pathway"/>
    <property type="evidence" value="ECO:0007669"/>
    <property type="project" value="TreeGrafter"/>
</dbReference>
<reference evidence="4" key="1">
    <citation type="journal article" date="2021" name="Sci. Rep.">
        <title>Diploid genomic architecture of Nitzschia inconspicua, an elite biomass production diatom.</title>
        <authorList>
            <person name="Oliver A."/>
            <person name="Podell S."/>
            <person name="Pinowska A."/>
            <person name="Traller J.C."/>
            <person name="Smith S.R."/>
            <person name="McClure R."/>
            <person name="Beliaev A."/>
            <person name="Bohutskyi P."/>
            <person name="Hill E.A."/>
            <person name="Rabines A."/>
            <person name="Zheng H."/>
            <person name="Allen L.Z."/>
            <person name="Kuo A."/>
            <person name="Grigoriev I.V."/>
            <person name="Allen A.E."/>
            <person name="Hazlebeck D."/>
            <person name="Allen E.E."/>
        </authorList>
    </citation>
    <scope>NUCLEOTIDE SEQUENCE</scope>
    <source>
        <strain evidence="4">Hildebrandi</strain>
    </source>
</reference>
<organism evidence="4 5">
    <name type="scientific">Nitzschia inconspicua</name>
    <dbReference type="NCBI Taxonomy" id="303405"/>
    <lineage>
        <taxon>Eukaryota</taxon>
        <taxon>Sar</taxon>
        <taxon>Stramenopiles</taxon>
        <taxon>Ochrophyta</taxon>
        <taxon>Bacillariophyta</taxon>
        <taxon>Bacillariophyceae</taxon>
        <taxon>Bacillariophycidae</taxon>
        <taxon>Bacillariales</taxon>
        <taxon>Bacillariaceae</taxon>
        <taxon>Nitzschia</taxon>
    </lineage>
</organism>
<evidence type="ECO:0000313" key="4">
    <source>
        <dbReference type="EMBL" id="KAG7359027.1"/>
    </source>
</evidence>
<dbReference type="Proteomes" id="UP000693970">
    <property type="component" value="Unassembled WGS sequence"/>
</dbReference>